<feature type="signal peptide" evidence="8">
    <location>
        <begin position="1"/>
        <end position="26"/>
    </location>
</feature>
<dbReference type="InterPro" id="IPR005017">
    <property type="entry name" value="OMPP1/FadL/TodX"/>
</dbReference>
<keyword evidence="6" id="KW-0472">Membrane</keyword>
<dbReference type="Proteomes" id="UP000581135">
    <property type="component" value="Unassembled WGS sequence"/>
</dbReference>
<keyword evidence="7" id="KW-0998">Cell outer membrane</keyword>
<dbReference type="GO" id="GO:0009279">
    <property type="term" value="C:cell outer membrane"/>
    <property type="evidence" value="ECO:0007669"/>
    <property type="project" value="UniProtKB-SubCell"/>
</dbReference>
<evidence type="ECO:0000256" key="7">
    <source>
        <dbReference type="ARBA" id="ARBA00023237"/>
    </source>
</evidence>
<keyword evidence="5 8" id="KW-0732">Signal</keyword>
<dbReference type="Pfam" id="PF03349">
    <property type="entry name" value="Toluene_X"/>
    <property type="match status" value="1"/>
</dbReference>
<keyword evidence="10" id="KW-1185">Reference proteome</keyword>
<keyword evidence="4" id="KW-0812">Transmembrane</keyword>
<dbReference type="GO" id="GO:0015483">
    <property type="term" value="F:long-chain fatty acid transporting porin activity"/>
    <property type="evidence" value="ECO:0007669"/>
    <property type="project" value="TreeGrafter"/>
</dbReference>
<feature type="chain" id="PRO_5032370327" evidence="8">
    <location>
        <begin position="27"/>
        <end position="423"/>
    </location>
</feature>
<dbReference type="AlphaFoldDB" id="A0A839ST26"/>
<dbReference type="RefSeq" id="WP_183414889.1">
    <property type="nucleotide sequence ID" value="NZ_JACHXA010000001.1"/>
</dbReference>
<keyword evidence="3" id="KW-1134">Transmembrane beta strand</keyword>
<dbReference type="SUPFAM" id="SSF56935">
    <property type="entry name" value="Porins"/>
    <property type="match status" value="1"/>
</dbReference>
<protein>
    <submittedName>
        <fullName evidence="9">Long-chain fatty acid transport protein</fullName>
    </submittedName>
</protein>
<evidence type="ECO:0000256" key="3">
    <source>
        <dbReference type="ARBA" id="ARBA00022452"/>
    </source>
</evidence>
<organism evidence="9 10">
    <name type="scientific">Limibacillus halophilus</name>
    <dbReference type="NCBI Taxonomy" id="1579333"/>
    <lineage>
        <taxon>Bacteria</taxon>
        <taxon>Pseudomonadati</taxon>
        <taxon>Pseudomonadota</taxon>
        <taxon>Alphaproteobacteria</taxon>
        <taxon>Rhodospirillales</taxon>
        <taxon>Rhodovibrionaceae</taxon>
        <taxon>Limibacillus</taxon>
    </lineage>
</organism>
<dbReference type="PANTHER" id="PTHR35093:SF3">
    <property type="entry name" value="LONG-CHAIN FATTY ACID TRANSPORT PROTEIN"/>
    <property type="match status" value="1"/>
</dbReference>
<proteinExistence type="inferred from homology"/>
<name>A0A839ST26_9PROT</name>
<reference evidence="9 10" key="1">
    <citation type="submission" date="2020-08" db="EMBL/GenBank/DDBJ databases">
        <title>Genomic Encyclopedia of Type Strains, Phase III (KMG-III): the genomes of soil and plant-associated and newly described type strains.</title>
        <authorList>
            <person name="Whitman W."/>
        </authorList>
    </citation>
    <scope>NUCLEOTIDE SEQUENCE [LARGE SCALE GENOMIC DNA]</scope>
    <source>
        <strain evidence="9 10">CECT 8803</strain>
    </source>
</reference>
<evidence type="ECO:0000313" key="9">
    <source>
        <dbReference type="EMBL" id="MBB3064073.1"/>
    </source>
</evidence>
<evidence type="ECO:0000256" key="5">
    <source>
        <dbReference type="ARBA" id="ARBA00022729"/>
    </source>
</evidence>
<dbReference type="PANTHER" id="PTHR35093">
    <property type="entry name" value="OUTER MEMBRANE PROTEIN NMB0088-RELATED"/>
    <property type="match status" value="1"/>
</dbReference>
<sequence length="423" mass="45314">MRSWIKYGASLCVLAGLPFVATGADAAGFALKEQSASGLGNAFAGATAGAEDLSYMFFNPAALAEVEGVQALTVASYIRPVSELKSSSGFNAFAGGALTGPSTQNDIGSGAALPAFYGAIPLTEDINFGLAINTPFGLETEYSPDWVGRFHGVRSELLTINVNPAIGWQITDKVSIGAGAQIQYIEADLTNATLTQVGEGHASLEGDDWGYGFNLGILVKPFDQLQLGAAYRSQVKSTLEGDVNIFVPGIGNLPTLGAQADVTLPDSFSLGFVYDINSNWSVMGEAQLTMWHKFNEIRIQFDNGMPDNVTTENWDDSVFVAAGATYKMDEDWTFRFGVAFDESPVPDNFRTPRIPDANRYWVTVGASYQVSDWFTVDAGYAHIFVEDSDVNLSGAGENLLRGSLTAEYESHVDILSVQGKISF</sequence>
<evidence type="ECO:0000256" key="6">
    <source>
        <dbReference type="ARBA" id="ARBA00023136"/>
    </source>
</evidence>
<dbReference type="Gene3D" id="2.40.160.60">
    <property type="entry name" value="Outer membrane protein transport protein (OMPP1/FadL/TodX)"/>
    <property type="match status" value="1"/>
</dbReference>
<evidence type="ECO:0000256" key="2">
    <source>
        <dbReference type="ARBA" id="ARBA00008163"/>
    </source>
</evidence>
<evidence type="ECO:0000256" key="1">
    <source>
        <dbReference type="ARBA" id="ARBA00004571"/>
    </source>
</evidence>
<gene>
    <name evidence="9" type="ORF">FHR98_000338</name>
</gene>
<evidence type="ECO:0000313" key="10">
    <source>
        <dbReference type="Proteomes" id="UP000581135"/>
    </source>
</evidence>
<dbReference type="EMBL" id="JACHXA010000001">
    <property type="protein sequence ID" value="MBB3064073.1"/>
    <property type="molecule type" value="Genomic_DNA"/>
</dbReference>
<comment type="caution">
    <text evidence="9">The sequence shown here is derived from an EMBL/GenBank/DDBJ whole genome shotgun (WGS) entry which is preliminary data.</text>
</comment>
<comment type="similarity">
    <text evidence="2">Belongs to the OmpP1/FadL family.</text>
</comment>
<evidence type="ECO:0000256" key="8">
    <source>
        <dbReference type="SAM" id="SignalP"/>
    </source>
</evidence>
<evidence type="ECO:0000256" key="4">
    <source>
        <dbReference type="ARBA" id="ARBA00022692"/>
    </source>
</evidence>
<comment type="subcellular location">
    <subcellularLocation>
        <location evidence="1">Cell outer membrane</location>
        <topology evidence="1">Multi-pass membrane protein</topology>
    </subcellularLocation>
</comment>
<accession>A0A839ST26</accession>